<evidence type="ECO:0008006" key="3">
    <source>
        <dbReference type="Google" id="ProtNLM"/>
    </source>
</evidence>
<name>C5NV41_9BACL</name>
<keyword evidence="2" id="KW-1185">Reference proteome</keyword>
<comment type="caution">
    <text evidence="1">The sequence shown here is derived from an EMBL/GenBank/DDBJ whole genome shotgun (WGS) entry which is preliminary data.</text>
</comment>
<reference evidence="1" key="2">
    <citation type="submission" date="2009-06" db="EMBL/GenBank/DDBJ databases">
        <authorList>
            <person name="Sebastian Y."/>
            <person name="Madupu R."/>
            <person name="Durkin A.S."/>
            <person name="Torralba M."/>
            <person name="Methe B."/>
            <person name="Sutton G.G."/>
            <person name="Strausberg R.L."/>
            <person name="Nelson K.E."/>
        </authorList>
    </citation>
    <scope>NUCLEOTIDE SEQUENCE [LARGE SCALE GENOMIC DNA]</scope>
    <source>
        <strain evidence="1">ATCC 10379</strain>
    </source>
</reference>
<dbReference type="GeneID" id="93288789"/>
<gene>
    <name evidence="1" type="ORF">GEMHA0001_1418</name>
</gene>
<reference evidence="1" key="1">
    <citation type="submission" date="2009-01" db="EMBL/GenBank/DDBJ databases">
        <authorList>
            <person name="Fulton L."/>
            <person name="Clifton S."/>
            <person name="Chinwalla A.T."/>
            <person name="Mitreva M."/>
            <person name="Sodergren E."/>
            <person name="Weinstock G."/>
            <person name="Clifton S."/>
            <person name="Dooling D.J."/>
            <person name="Fulton B."/>
            <person name="Minx P."/>
            <person name="Pepin K.H."/>
            <person name="Johnson M."/>
            <person name="Bhonagiri V."/>
            <person name="Nash W.E."/>
            <person name="Mardis E.R."/>
            <person name="Wilson R.K."/>
        </authorList>
    </citation>
    <scope>NUCLEOTIDE SEQUENCE [LARGE SCALE GENOMIC DNA]</scope>
    <source>
        <strain evidence="1">ATCC 10379</strain>
    </source>
</reference>
<dbReference type="SUPFAM" id="SSF69304">
    <property type="entry name" value="Tricorn protease N-terminal domain"/>
    <property type="match status" value="1"/>
</dbReference>
<dbReference type="EMBL" id="ACDZ02000006">
    <property type="protein sequence ID" value="EER68890.1"/>
    <property type="molecule type" value="Genomic_DNA"/>
</dbReference>
<dbReference type="Proteomes" id="UP000006004">
    <property type="component" value="Unassembled WGS sequence"/>
</dbReference>
<organism evidence="1 2">
    <name type="scientific">Gemella haemolysans ATCC 10379</name>
    <dbReference type="NCBI Taxonomy" id="546270"/>
    <lineage>
        <taxon>Bacteria</taxon>
        <taxon>Bacillati</taxon>
        <taxon>Bacillota</taxon>
        <taxon>Bacilli</taxon>
        <taxon>Bacillales</taxon>
        <taxon>Gemellaceae</taxon>
        <taxon>Gemella</taxon>
    </lineage>
</organism>
<dbReference type="RefSeq" id="WP_004263989.1">
    <property type="nucleotide sequence ID" value="NZ_ACDZ02000006.1"/>
</dbReference>
<evidence type="ECO:0000313" key="1">
    <source>
        <dbReference type="EMBL" id="EER68890.1"/>
    </source>
</evidence>
<evidence type="ECO:0000313" key="2">
    <source>
        <dbReference type="Proteomes" id="UP000006004"/>
    </source>
</evidence>
<dbReference type="PROSITE" id="PS51257">
    <property type="entry name" value="PROKAR_LIPOPROTEIN"/>
    <property type="match status" value="1"/>
</dbReference>
<accession>C5NV41</accession>
<protein>
    <recommendedName>
        <fullName evidence="3">Lipoprotein</fullName>
    </recommendedName>
</protein>
<dbReference type="AlphaFoldDB" id="C5NV41"/>
<dbReference type="eggNOG" id="ENOG503060G">
    <property type="taxonomic scope" value="Bacteria"/>
</dbReference>
<dbReference type="OrthoDB" id="2224670at2"/>
<proteinExistence type="predicted"/>
<sequence>MKNFMRILYIVIAVIVMAGCSEKNTKEDYDISIISKNKVSLFKLENDSIKLHKEIKRSEDYGFLKEDNSEPYTFTHYKNKIYATTLFANSFNIIEYDENFKEINKKEIKKEGVNVINDIQVYKDNIYILGGNIDKNNQLRNLIWKFDMSYKLMEEIDLNYSQGAYMRFYIKDDVIYLTQNSQGLTGKNEPKGSNKLLKYDLNTKNNELITLNYAYPLNIYPDGDNLIVEHYSLYVPNYTWTILDTKNNIQKIIYFNDRPKNEDNPPFFNQDKMNYYFLFYDKLYIYDKKTLEEKVYNLSDFNITDAYISVIKNDE</sequence>